<accession>A0ABW4TUD9</accession>
<dbReference type="RefSeq" id="WP_343921783.1">
    <property type="nucleotide sequence ID" value="NZ_BAAAJT010000003.1"/>
</dbReference>
<sequence>MSTQYLSYGIVDGRTHTDREIALLRTVELDRPRQRRLRVWRRAPGE</sequence>
<evidence type="ECO:0000313" key="2">
    <source>
        <dbReference type="Proteomes" id="UP001597351"/>
    </source>
</evidence>
<keyword evidence="2" id="KW-1185">Reference proteome</keyword>
<name>A0ABW4TUD9_9ACTN</name>
<proteinExistence type="predicted"/>
<comment type="caution">
    <text evidence="1">The sequence shown here is derived from an EMBL/GenBank/DDBJ whole genome shotgun (WGS) entry which is preliminary data.</text>
</comment>
<organism evidence="1 2">
    <name type="scientific">Nocardioides aestuarii</name>
    <dbReference type="NCBI Taxonomy" id="252231"/>
    <lineage>
        <taxon>Bacteria</taxon>
        <taxon>Bacillati</taxon>
        <taxon>Actinomycetota</taxon>
        <taxon>Actinomycetes</taxon>
        <taxon>Propionibacteriales</taxon>
        <taxon>Nocardioidaceae</taxon>
        <taxon>Nocardioides</taxon>
    </lineage>
</organism>
<protein>
    <submittedName>
        <fullName evidence="1">Uncharacterized protein</fullName>
    </submittedName>
</protein>
<dbReference type="Proteomes" id="UP001597351">
    <property type="component" value="Unassembled WGS sequence"/>
</dbReference>
<gene>
    <name evidence="1" type="ORF">ACFSDE_17855</name>
</gene>
<reference evidence="2" key="1">
    <citation type="journal article" date="2019" name="Int. J. Syst. Evol. Microbiol.">
        <title>The Global Catalogue of Microorganisms (GCM) 10K type strain sequencing project: providing services to taxonomists for standard genome sequencing and annotation.</title>
        <authorList>
            <consortium name="The Broad Institute Genomics Platform"/>
            <consortium name="The Broad Institute Genome Sequencing Center for Infectious Disease"/>
            <person name="Wu L."/>
            <person name="Ma J."/>
        </authorList>
    </citation>
    <scope>NUCLEOTIDE SEQUENCE [LARGE SCALE GENOMIC DNA]</scope>
    <source>
        <strain evidence="2">CGMCC 1.12477</strain>
    </source>
</reference>
<evidence type="ECO:0000313" key="1">
    <source>
        <dbReference type="EMBL" id="MFD1948671.1"/>
    </source>
</evidence>
<dbReference type="EMBL" id="JBHUGD010000004">
    <property type="protein sequence ID" value="MFD1948671.1"/>
    <property type="molecule type" value="Genomic_DNA"/>
</dbReference>